<sequence>MQFKLLTLALFASFFATGFTAAVDTGSAAQDIAPIVGGLTKEQKAFIKPIADSLGFTDLDTMQAKCLFDTVSTIPGVFVDGQPAPSQIVDEFYDTKVSDLVKCVYPAAK</sequence>
<keyword evidence="1" id="KW-0732">Signal</keyword>
<proteinExistence type="predicted"/>
<gene>
    <name evidence="2" type="ORF">BCV72DRAFT_233819</name>
</gene>
<feature type="chain" id="PRO_5013321212" evidence="1">
    <location>
        <begin position="23"/>
        <end position="109"/>
    </location>
</feature>
<accession>A0A1X0QT20</accession>
<protein>
    <submittedName>
        <fullName evidence="2">Uncharacterized protein</fullName>
    </submittedName>
</protein>
<dbReference type="OrthoDB" id="10368389at2759"/>
<organism evidence="2">
    <name type="scientific">Rhizopus microsporus var. microsporus</name>
    <dbReference type="NCBI Taxonomy" id="86635"/>
    <lineage>
        <taxon>Eukaryota</taxon>
        <taxon>Fungi</taxon>
        <taxon>Fungi incertae sedis</taxon>
        <taxon>Mucoromycota</taxon>
        <taxon>Mucoromycotina</taxon>
        <taxon>Mucoromycetes</taxon>
        <taxon>Mucorales</taxon>
        <taxon>Mucorineae</taxon>
        <taxon>Rhizopodaceae</taxon>
        <taxon>Rhizopus</taxon>
    </lineage>
</organism>
<dbReference type="VEuPathDB" id="FungiDB:BCV72DRAFT_233819"/>
<evidence type="ECO:0000313" key="2">
    <source>
        <dbReference type="EMBL" id="ORE02915.1"/>
    </source>
</evidence>
<dbReference type="EMBL" id="KV922026">
    <property type="protein sequence ID" value="ORE02915.1"/>
    <property type="molecule type" value="Genomic_DNA"/>
</dbReference>
<feature type="signal peptide" evidence="1">
    <location>
        <begin position="1"/>
        <end position="22"/>
    </location>
</feature>
<dbReference type="AlphaFoldDB" id="A0A1X0QT20"/>
<name>A0A1X0QT20_RHIZD</name>
<reference evidence="2" key="1">
    <citation type="journal article" date="2016" name="Proc. Natl. Acad. Sci. U.S.A.">
        <title>Lipid metabolic changes in an early divergent fungus govern the establishment of a mutualistic symbiosis with endobacteria.</title>
        <authorList>
            <person name="Lastovetsky O.A."/>
            <person name="Gaspar M.L."/>
            <person name="Mondo S.J."/>
            <person name="LaButti K.M."/>
            <person name="Sandor L."/>
            <person name="Grigoriev I.V."/>
            <person name="Henry S.A."/>
            <person name="Pawlowska T.E."/>
        </authorList>
    </citation>
    <scope>NUCLEOTIDE SEQUENCE [LARGE SCALE GENOMIC DNA]</scope>
    <source>
        <strain evidence="2">ATCC 52814</strain>
    </source>
</reference>
<evidence type="ECO:0000256" key="1">
    <source>
        <dbReference type="SAM" id="SignalP"/>
    </source>
</evidence>
<dbReference type="Proteomes" id="UP000242414">
    <property type="component" value="Unassembled WGS sequence"/>
</dbReference>